<dbReference type="EMBL" id="CP117880">
    <property type="protein sequence ID" value="WDF68505.1"/>
    <property type="molecule type" value="Genomic_DNA"/>
</dbReference>
<evidence type="ECO:0000313" key="1">
    <source>
        <dbReference type="EMBL" id="WDF68505.1"/>
    </source>
</evidence>
<dbReference type="CDD" id="cd00332">
    <property type="entry name" value="PAL-HAL"/>
    <property type="match status" value="1"/>
</dbReference>
<reference evidence="1 2" key="1">
    <citation type="submission" date="2023-02" db="EMBL/GenBank/DDBJ databases">
        <title>Genome sequence of Sphingobacterium sp. KACC 22765.</title>
        <authorList>
            <person name="Kim S."/>
            <person name="Heo J."/>
            <person name="Kwon S.-W."/>
        </authorList>
    </citation>
    <scope>NUCLEOTIDE SEQUENCE [LARGE SCALE GENOMIC DNA]</scope>
    <source>
        <strain evidence="1 2">KACC 22765</strain>
    </source>
</reference>
<proteinExistence type="predicted"/>
<dbReference type="InterPro" id="IPR024083">
    <property type="entry name" value="Fumarase/histidase_N"/>
</dbReference>
<accession>A0ABY7WHV0</accession>
<dbReference type="RefSeq" id="WP_274267238.1">
    <property type="nucleotide sequence ID" value="NZ_CP117880.1"/>
</dbReference>
<dbReference type="PANTHER" id="PTHR10362">
    <property type="entry name" value="HISTIDINE AMMONIA-LYASE"/>
    <property type="match status" value="1"/>
</dbReference>
<dbReference type="SUPFAM" id="SSF48557">
    <property type="entry name" value="L-aspartase-like"/>
    <property type="match status" value="1"/>
</dbReference>
<dbReference type="InterPro" id="IPR008948">
    <property type="entry name" value="L-Aspartase-like"/>
</dbReference>
<protein>
    <submittedName>
        <fullName evidence="1">Aromatic amino acid ammonia-lyase</fullName>
    </submittedName>
</protein>
<sequence>MISVDKKLTLSQVYEVIFDKQVLDVQDEVIDIVERSHAFLKDFAANKVIYGVNTGFGPMAQYRIKDEDTLQLQYNLIRSHAAGTGDLLSPMQVKAAMLTRLANISKGKSGVHRSVISLLQALINHDVTPVIFAHGGVGASGDLVQLAHLALVLIGEGEVLYQNERRPTADVFSLLGLQPIEVVVREGLSLINGTSVMTGAGLVNYFYAKKLLNWSIWLSCTMNEIVKAHDDHYSETLNAVKLHKGQQDIAARMRAHLADSQLIKKREEDLYSGNNQEEIFKEKVQEYYSLRCVPQILGPVLETIEQVGHILEDELNSVSDNPIISVEDKNVYHGGNFHGDYISLEMDKLKLAITRLTMLSERQLNYLMNTKINEILPPFVNMGKLGFNFGMQGAQFTATSTTAENQTLSTSMYVHSIPNNNDNQDIVSMGTNAAVIAHKVMVNSFEVLAIQMISICQAIDILNYQNFVSSKTKAVYDDIRKIIPAFADDKPLYPAIQRVKEYLMS</sequence>
<evidence type="ECO:0000313" key="2">
    <source>
        <dbReference type="Proteomes" id="UP001221558"/>
    </source>
</evidence>
<name>A0ABY7WHV0_9SPHI</name>
<dbReference type="Pfam" id="PF00221">
    <property type="entry name" value="Lyase_aromatic"/>
    <property type="match status" value="1"/>
</dbReference>
<dbReference type="Proteomes" id="UP001221558">
    <property type="component" value="Chromosome"/>
</dbReference>
<dbReference type="InterPro" id="IPR001106">
    <property type="entry name" value="Aromatic_Lyase"/>
</dbReference>
<dbReference type="Gene3D" id="1.10.275.10">
    <property type="entry name" value="Fumarase/aspartase (N-terminal domain)"/>
    <property type="match status" value="1"/>
</dbReference>
<keyword evidence="2" id="KW-1185">Reference proteome</keyword>
<organism evidence="1 2">
    <name type="scientific">Sphingobacterium oryzagri</name>
    <dbReference type="NCBI Taxonomy" id="3025669"/>
    <lineage>
        <taxon>Bacteria</taxon>
        <taxon>Pseudomonadati</taxon>
        <taxon>Bacteroidota</taxon>
        <taxon>Sphingobacteriia</taxon>
        <taxon>Sphingobacteriales</taxon>
        <taxon>Sphingobacteriaceae</taxon>
        <taxon>Sphingobacterium</taxon>
    </lineage>
</organism>
<dbReference type="Gene3D" id="1.20.200.10">
    <property type="entry name" value="Fumarase/aspartase (Central domain)"/>
    <property type="match status" value="1"/>
</dbReference>
<gene>
    <name evidence="1" type="ORF">PQ465_19695</name>
</gene>